<feature type="transmembrane region" description="Helical" evidence="5">
    <location>
        <begin position="133"/>
        <end position="154"/>
    </location>
</feature>
<evidence type="ECO:0000256" key="3">
    <source>
        <dbReference type="ARBA" id="ARBA00023136"/>
    </source>
</evidence>
<feature type="transmembrane region" description="Helical" evidence="5">
    <location>
        <begin position="330"/>
        <end position="350"/>
    </location>
</feature>
<feature type="transmembrane region" description="Helical" evidence="5">
    <location>
        <begin position="371"/>
        <end position="390"/>
    </location>
</feature>
<proteinExistence type="predicted"/>
<feature type="transmembrane region" description="Helical" evidence="5">
    <location>
        <begin position="306"/>
        <end position="324"/>
    </location>
</feature>
<dbReference type="InterPro" id="IPR036259">
    <property type="entry name" value="MFS_trans_sf"/>
</dbReference>
<keyword evidence="8" id="KW-1185">Reference proteome</keyword>
<dbReference type="SUPFAM" id="SSF103473">
    <property type="entry name" value="MFS general substrate transporter"/>
    <property type="match status" value="1"/>
</dbReference>
<dbReference type="PANTHER" id="PTHR23537:SF1">
    <property type="entry name" value="SUGAR TRANSPORTER"/>
    <property type="match status" value="1"/>
</dbReference>
<keyword evidence="3 5" id="KW-0472">Membrane</keyword>
<dbReference type="Gene3D" id="1.20.1250.20">
    <property type="entry name" value="MFS general substrate transporter like domains"/>
    <property type="match status" value="1"/>
</dbReference>
<feature type="transmembrane region" description="Helical" evidence="5">
    <location>
        <begin position="80"/>
        <end position="100"/>
    </location>
</feature>
<dbReference type="PROSITE" id="PS50850">
    <property type="entry name" value="MFS"/>
    <property type="match status" value="1"/>
</dbReference>
<dbReference type="PANTHER" id="PTHR23537">
    <property type="match status" value="1"/>
</dbReference>
<feature type="transmembrane region" description="Helical" evidence="5">
    <location>
        <begin position="278"/>
        <end position="299"/>
    </location>
</feature>
<dbReference type="OrthoDB" id="9797953at2"/>
<feature type="domain" description="Major facilitator superfamily (MFS) profile" evidence="6">
    <location>
        <begin position="40"/>
        <end position="420"/>
    </location>
</feature>
<keyword evidence="2 5" id="KW-1133">Transmembrane helix</keyword>
<dbReference type="EMBL" id="CP039690">
    <property type="protein sequence ID" value="QCI68661.1"/>
    <property type="molecule type" value="Genomic_DNA"/>
</dbReference>
<evidence type="ECO:0000256" key="2">
    <source>
        <dbReference type="ARBA" id="ARBA00022989"/>
    </source>
</evidence>
<evidence type="ECO:0000259" key="6">
    <source>
        <dbReference type="PROSITE" id="PS50850"/>
    </source>
</evidence>
<dbReference type="GO" id="GO:0005886">
    <property type="term" value="C:plasma membrane"/>
    <property type="evidence" value="ECO:0007669"/>
    <property type="project" value="TreeGrafter"/>
</dbReference>
<evidence type="ECO:0000256" key="1">
    <source>
        <dbReference type="ARBA" id="ARBA00022692"/>
    </source>
</evidence>
<evidence type="ECO:0000256" key="4">
    <source>
        <dbReference type="SAM" id="MobiDB-lite"/>
    </source>
</evidence>
<evidence type="ECO:0000313" key="8">
    <source>
        <dbReference type="Proteomes" id="UP000298781"/>
    </source>
</evidence>
<gene>
    <name evidence="7" type="ORF">E8M01_33190</name>
</gene>
<reference evidence="7 8" key="1">
    <citation type="submission" date="2019-04" db="EMBL/GenBank/DDBJ databases">
        <title>Phreatobacter aquaticus sp. nov.</title>
        <authorList>
            <person name="Choi A."/>
        </authorList>
    </citation>
    <scope>NUCLEOTIDE SEQUENCE [LARGE SCALE GENOMIC DNA]</scope>
    <source>
        <strain evidence="7 8">KCTC 52518</strain>
    </source>
</reference>
<protein>
    <submittedName>
        <fullName evidence="7">YbfB/YjiJ family MFS transporter</fullName>
    </submittedName>
</protein>
<dbReference type="InterPro" id="IPR010645">
    <property type="entry name" value="MFS_4"/>
</dbReference>
<sequence length="426" mass="42633">MRWTAAASRSSGCCDGDASPLRDRPMTDVMTSAPSRRLLGPALAGFCGMLVGVGLGRFGYPPLIPVMVEAGWASPTALRLAGAFNLAGYVVGAVSAIGFARWLGLRRAALVAAVLSVLAFALSAVPLPEWAFIGLRAVSGMTGGIFMIVVPPVIASVVAPSHRGRAGGITFAGVGIGFVLSGIAVPLLAGSGPAGAWLGLAAVLTLASSVMMILLPRSPPPEAPQASAAAASVAWRRSAPFLGLAAAYGGASIGYVPHTLFFVDHVARDLGYGLAAGGWIWIASGATAVAAPLVAGVAADRFGYAAALRIVVALMAVGAALPALTSNFALLMLSGMLCGGLMIGLGSLTAGRTREIVGAGAHTEAWALQTILFAVLQTLGAYGFTALLATTGSHELVFAAAGGILAAGLAIELLASQLGRSAPTQP</sequence>
<dbReference type="InterPro" id="IPR020846">
    <property type="entry name" value="MFS_dom"/>
</dbReference>
<dbReference type="AlphaFoldDB" id="A0A4D7B6Q6"/>
<organism evidence="7 8">
    <name type="scientific">Phreatobacter stygius</name>
    <dbReference type="NCBI Taxonomy" id="1940610"/>
    <lineage>
        <taxon>Bacteria</taxon>
        <taxon>Pseudomonadati</taxon>
        <taxon>Pseudomonadota</taxon>
        <taxon>Alphaproteobacteria</taxon>
        <taxon>Hyphomicrobiales</taxon>
        <taxon>Phreatobacteraceae</taxon>
        <taxon>Phreatobacter</taxon>
    </lineage>
</organism>
<evidence type="ECO:0000313" key="7">
    <source>
        <dbReference type="EMBL" id="QCI68661.1"/>
    </source>
</evidence>
<feature type="transmembrane region" description="Helical" evidence="5">
    <location>
        <begin position="38"/>
        <end position="60"/>
    </location>
</feature>
<feature type="transmembrane region" description="Helical" evidence="5">
    <location>
        <begin position="195"/>
        <end position="215"/>
    </location>
</feature>
<feature type="transmembrane region" description="Helical" evidence="5">
    <location>
        <begin position="241"/>
        <end position="258"/>
    </location>
</feature>
<dbReference type="Pfam" id="PF06779">
    <property type="entry name" value="MFS_4"/>
    <property type="match status" value="1"/>
</dbReference>
<evidence type="ECO:0000256" key="5">
    <source>
        <dbReference type="SAM" id="Phobius"/>
    </source>
</evidence>
<dbReference type="GO" id="GO:0022857">
    <property type="term" value="F:transmembrane transporter activity"/>
    <property type="evidence" value="ECO:0007669"/>
    <property type="project" value="InterPro"/>
</dbReference>
<feature type="transmembrane region" description="Helical" evidence="5">
    <location>
        <begin position="396"/>
        <end position="415"/>
    </location>
</feature>
<feature type="transmembrane region" description="Helical" evidence="5">
    <location>
        <begin position="166"/>
        <end position="189"/>
    </location>
</feature>
<feature type="region of interest" description="Disordered" evidence="4">
    <location>
        <begin position="1"/>
        <end position="25"/>
    </location>
</feature>
<dbReference type="Proteomes" id="UP000298781">
    <property type="component" value="Chromosome"/>
</dbReference>
<accession>A0A4D7B6Q6</accession>
<name>A0A4D7B6Q6_9HYPH</name>
<feature type="transmembrane region" description="Helical" evidence="5">
    <location>
        <begin position="107"/>
        <end position="127"/>
    </location>
</feature>
<dbReference type="KEGG" id="pstg:E8M01_33190"/>
<keyword evidence="1 5" id="KW-0812">Transmembrane</keyword>